<evidence type="ECO:0000313" key="1">
    <source>
        <dbReference type="EMBL" id="BBL61490.1"/>
    </source>
</evidence>
<evidence type="ECO:0000313" key="2">
    <source>
        <dbReference type="Proteomes" id="UP000825015"/>
    </source>
</evidence>
<dbReference type="EMBL" id="AP019779">
    <property type="protein sequence ID" value="BBL61490.1"/>
    <property type="molecule type" value="Genomic_DNA"/>
</dbReference>
<keyword evidence="2" id="KW-1185">Reference proteome</keyword>
<organism evidence="1 2">
    <name type="scientific">Methanobrevibacter arboriphilus</name>
    <dbReference type="NCBI Taxonomy" id="39441"/>
    <lineage>
        <taxon>Archaea</taxon>
        <taxon>Methanobacteriati</taxon>
        <taxon>Methanobacteriota</taxon>
        <taxon>Methanomada group</taxon>
        <taxon>Methanobacteria</taxon>
        <taxon>Methanobacteriales</taxon>
        <taxon>Methanobacteriaceae</taxon>
        <taxon>Methanobrevibacter</taxon>
    </lineage>
</organism>
<sequence length="59" mass="6309">MKFKEINVNDLVAVSVAGLVVIVAIIMRANEPIIPVITLFLGLVGGYVGSRLLNNNEEA</sequence>
<proteinExistence type="predicted"/>
<gene>
    <name evidence="1" type="ORF">MarbSA_05300</name>
</gene>
<accession>A0ACA8R1R8</accession>
<dbReference type="Proteomes" id="UP000825015">
    <property type="component" value="Chromosome"/>
</dbReference>
<protein>
    <submittedName>
        <fullName evidence="1">Uncharacterized protein</fullName>
    </submittedName>
</protein>
<reference evidence="1" key="1">
    <citation type="submission" date="2019-06" db="EMBL/GenBank/DDBJ databases">
        <title>Complete genome sequence of Methanobrevibacter arboriphilus strain SA.</title>
        <authorList>
            <person name="Asakawa S."/>
        </authorList>
    </citation>
    <scope>NUCLEOTIDE SEQUENCE</scope>
    <source>
        <strain evidence="1">SA</strain>
    </source>
</reference>
<name>A0ACA8R1R8_METAZ</name>